<comment type="similarity">
    <text evidence="5">Belongs to the protein kinase superfamily.</text>
</comment>
<dbReference type="InterPro" id="IPR011009">
    <property type="entry name" value="Kinase-like_dom_sf"/>
</dbReference>
<dbReference type="InterPro" id="IPR008271">
    <property type="entry name" value="Ser/Thr_kinase_AS"/>
</dbReference>
<dbReference type="OMA" id="VTNTVHR"/>
<dbReference type="FunFam" id="3.30.200.20:FF:000042">
    <property type="entry name" value="Aurora kinase A"/>
    <property type="match status" value="1"/>
</dbReference>
<evidence type="ECO:0000259" key="7">
    <source>
        <dbReference type="PROSITE" id="PS50011"/>
    </source>
</evidence>
<keyword evidence="9" id="KW-1185">Reference proteome</keyword>
<sequence length="457" mass="53068">MGNCCSHKPQPKRKVSPNSPIKYNKQETAQNVSQQQQSAPDQIGLKQDTVQVKVPNLPKKKRVKETVKMVQSLDADGNKILNEYILQETLGRGAFGKVKRAVQKSTGQTYAVKILKKSQLQKRREFFVDDKGKRRIKSALDDVRREIAIMKKLNHENVVKLYEVIENQDEDKIYMVMDFADDGQLIDWDEEDSKWIFLKEDHDKDFGEEQIKNILRQCVCGLNYLHKHNIIHRDIKPQNILFKNFEKTALLGDFGVSMVAKGGDDTLTNTQGTYFFMSPESLDKDQSSKGYSGKAADIWSLGISIYCFAYKQQPINAEDYVDYMDKIHKTEIQYPSQYKYSEGFKNLLKQMLIKNPQKRITLDQIAQDKWINEGHENQPLSELMHVNKLEEVNEEDIRMALQLSTIIRIKTWVQKWKSSRRFSNNLQKTIIDETQSQNFNHQNSTLLNPQQVNILSN</sequence>
<dbReference type="Proteomes" id="UP000054937">
    <property type="component" value="Unassembled WGS sequence"/>
</dbReference>
<dbReference type="CDD" id="cd14008">
    <property type="entry name" value="STKc_LKB1_CaMKK"/>
    <property type="match status" value="1"/>
</dbReference>
<dbReference type="PROSITE" id="PS00107">
    <property type="entry name" value="PROTEIN_KINASE_ATP"/>
    <property type="match status" value="1"/>
</dbReference>
<dbReference type="Pfam" id="PF00069">
    <property type="entry name" value="Pkinase"/>
    <property type="match status" value="1"/>
</dbReference>
<comment type="caution">
    <text evidence="8">The sequence shown here is derived from an EMBL/GenBank/DDBJ whole genome shotgun (WGS) entry which is preliminary data.</text>
</comment>
<keyword evidence="8" id="KW-0808">Transferase</keyword>
<accession>A0A0V0QWX0</accession>
<dbReference type="FunFam" id="1.10.510.10:FF:000571">
    <property type="entry name" value="Maternal embryonic leucine zipper kinase"/>
    <property type="match status" value="1"/>
</dbReference>
<feature type="domain" description="Protein kinase" evidence="7">
    <location>
        <begin position="84"/>
        <end position="371"/>
    </location>
</feature>
<evidence type="ECO:0000256" key="4">
    <source>
        <dbReference type="PROSITE-ProRule" id="PRU10141"/>
    </source>
</evidence>
<evidence type="ECO:0000256" key="6">
    <source>
        <dbReference type="SAM" id="MobiDB-lite"/>
    </source>
</evidence>
<dbReference type="GO" id="GO:0035556">
    <property type="term" value="P:intracellular signal transduction"/>
    <property type="evidence" value="ECO:0007669"/>
    <property type="project" value="TreeGrafter"/>
</dbReference>
<dbReference type="AlphaFoldDB" id="A0A0V0QWX0"/>
<evidence type="ECO:0000256" key="5">
    <source>
        <dbReference type="RuleBase" id="RU000304"/>
    </source>
</evidence>
<protein>
    <submittedName>
        <fullName evidence="8">Protein kinase-like domain</fullName>
    </submittedName>
</protein>
<evidence type="ECO:0000256" key="1">
    <source>
        <dbReference type="ARBA" id="ARBA00011245"/>
    </source>
</evidence>
<dbReference type="InParanoid" id="A0A0V0QWX0"/>
<dbReference type="GO" id="GO:0005737">
    <property type="term" value="C:cytoplasm"/>
    <property type="evidence" value="ECO:0007669"/>
    <property type="project" value="TreeGrafter"/>
</dbReference>
<dbReference type="SUPFAM" id="SSF56112">
    <property type="entry name" value="Protein kinase-like (PK-like)"/>
    <property type="match status" value="1"/>
</dbReference>
<dbReference type="EMBL" id="LDAU01000092">
    <property type="protein sequence ID" value="KRX06710.1"/>
    <property type="molecule type" value="Genomic_DNA"/>
</dbReference>
<dbReference type="PANTHER" id="PTHR24346:SF77">
    <property type="entry name" value="SERINE THREONINE PROTEIN KINASE"/>
    <property type="match status" value="1"/>
</dbReference>
<evidence type="ECO:0000313" key="8">
    <source>
        <dbReference type="EMBL" id="KRX06710.1"/>
    </source>
</evidence>
<dbReference type="PROSITE" id="PS00108">
    <property type="entry name" value="PROTEIN_KINASE_ST"/>
    <property type="match status" value="1"/>
</dbReference>
<evidence type="ECO:0000256" key="3">
    <source>
        <dbReference type="ARBA" id="ARBA00022840"/>
    </source>
</evidence>
<dbReference type="Gene3D" id="3.30.200.20">
    <property type="entry name" value="Phosphorylase Kinase, domain 1"/>
    <property type="match status" value="1"/>
</dbReference>
<organism evidence="8 9">
    <name type="scientific">Pseudocohnilembus persalinus</name>
    <name type="common">Ciliate</name>
    <dbReference type="NCBI Taxonomy" id="266149"/>
    <lineage>
        <taxon>Eukaryota</taxon>
        <taxon>Sar</taxon>
        <taxon>Alveolata</taxon>
        <taxon>Ciliophora</taxon>
        <taxon>Intramacronucleata</taxon>
        <taxon>Oligohymenophorea</taxon>
        <taxon>Scuticociliatia</taxon>
        <taxon>Philasterida</taxon>
        <taxon>Pseudocohnilembidae</taxon>
        <taxon>Pseudocohnilembus</taxon>
    </lineage>
</organism>
<keyword evidence="2 4" id="KW-0547">Nucleotide-binding</keyword>
<dbReference type="SMART" id="SM00220">
    <property type="entry name" value="S_TKc"/>
    <property type="match status" value="1"/>
</dbReference>
<comment type="subunit">
    <text evidence="1">Monomer.</text>
</comment>
<evidence type="ECO:0000256" key="2">
    <source>
        <dbReference type="ARBA" id="ARBA00022741"/>
    </source>
</evidence>
<dbReference type="InterPro" id="IPR000719">
    <property type="entry name" value="Prot_kinase_dom"/>
</dbReference>
<dbReference type="Gene3D" id="1.10.510.10">
    <property type="entry name" value="Transferase(Phosphotransferase) domain 1"/>
    <property type="match status" value="1"/>
</dbReference>
<feature type="region of interest" description="Disordered" evidence="6">
    <location>
        <begin position="1"/>
        <end position="21"/>
    </location>
</feature>
<dbReference type="FunCoup" id="A0A0V0QWX0">
    <property type="interactions" value="1"/>
</dbReference>
<keyword evidence="5" id="KW-0723">Serine/threonine-protein kinase</keyword>
<keyword evidence="3 4" id="KW-0067">ATP-binding</keyword>
<dbReference type="InterPro" id="IPR017441">
    <property type="entry name" value="Protein_kinase_ATP_BS"/>
</dbReference>
<feature type="binding site" evidence="4">
    <location>
        <position position="113"/>
    </location>
    <ligand>
        <name>ATP</name>
        <dbReference type="ChEBI" id="CHEBI:30616"/>
    </ligand>
</feature>
<dbReference type="SMR" id="A0A0V0QWX0"/>
<name>A0A0V0QWX0_PSEPJ</name>
<gene>
    <name evidence="8" type="ORF">PPERSA_09112</name>
</gene>
<dbReference type="PROSITE" id="PS50011">
    <property type="entry name" value="PROTEIN_KINASE_DOM"/>
    <property type="match status" value="1"/>
</dbReference>
<proteinExistence type="inferred from homology"/>
<dbReference type="GO" id="GO:0005524">
    <property type="term" value="F:ATP binding"/>
    <property type="evidence" value="ECO:0007669"/>
    <property type="project" value="UniProtKB-UniRule"/>
</dbReference>
<keyword evidence="8" id="KW-0418">Kinase</keyword>
<evidence type="ECO:0000313" key="9">
    <source>
        <dbReference type="Proteomes" id="UP000054937"/>
    </source>
</evidence>
<dbReference type="OrthoDB" id="68483at2759"/>
<reference evidence="8 9" key="1">
    <citation type="journal article" date="2015" name="Sci. Rep.">
        <title>Genome of the facultative scuticociliatosis pathogen Pseudocohnilembus persalinus provides insight into its virulence through horizontal gene transfer.</title>
        <authorList>
            <person name="Xiong J."/>
            <person name="Wang G."/>
            <person name="Cheng J."/>
            <person name="Tian M."/>
            <person name="Pan X."/>
            <person name="Warren A."/>
            <person name="Jiang C."/>
            <person name="Yuan D."/>
            <person name="Miao W."/>
        </authorList>
    </citation>
    <scope>NUCLEOTIDE SEQUENCE [LARGE SCALE GENOMIC DNA]</scope>
    <source>
        <strain evidence="8">36N120E</strain>
    </source>
</reference>
<dbReference type="PANTHER" id="PTHR24346">
    <property type="entry name" value="MAP/MICROTUBULE AFFINITY-REGULATING KINASE"/>
    <property type="match status" value="1"/>
</dbReference>
<dbReference type="GO" id="GO:0004674">
    <property type="term" value="F:protein serine/threonine kinase activity"/>
    <property type="evidence" value="ECO:0007669"/>
    <property type="project" value="UniProtKB-KW"/>
</dbReference>